<evidence type="ECO:0000256" key="2">
    <source>
        <dbReference type="ARBA" id="ARBA00007958"/>
    </source>
</evidence>
<comment type="caution">
    <text evidence="7">The sequence shown here is derived from an EMBL/GenBank/DDBJ whole genome shotgun (WGS) entry which is preliminary data.</text>
</comment>
<dbReference type="InterPro" id="IPR006357">
    <property type="entry name" value="HAD-SF_hydro_IIA"/>
</dbReference>
<dbReference type="Proteomes" id="UP001150569">
    <property type="component" value="Unassembled WGS sequence"/>
</dbReference>
<dbReference type="InterPro" id="IPR036412">
    <property type="entry name" value="HAD-like_sf"/>
</dbReference>
<dbReference type="Pfam" id="PF13344">
    <property type="entry name" value="Hydrolase_6"/>
    <property type="match status" value="1"/>
</dbReference>
<keyword evidence="4" id="KW-0460">Magnesium</keyword>
<dbReference type="AlphaFoldDB" id="A0A9W8DU31"/>
<dbReference type="Gene3D" id="3.40.50.1000">
    <property type="entry name" value="HAD superfamily/HAD-like"/>
    <property type="match status" value="2"/>
</dbReference>
<dbReference type="GO" id="GO:0016791">
    <property type="term" value="F:phosphatase activity"/>
    <property type="evidence" value="ECO:0007669"/>
    <property type="project" value="InterPro"/>
</dbReference>
<evidence type="ECO:0000313" key="8">
    <source>
        <dbReference type="Proteomes" id="UP001150569"/>
    </source>
</evidence>
<keyword evidence="3" id="KW-0479">Metal-binding</keyword>
<dbReference type="PANTHER" id="PTHR19288">
    <property type="entry name" value="4-NITROPHENYLPHOSPHATASE-RELATED"/>
    <property type="match status" value="1"/>
</dbReference>
<dbReference type="InterPro" id="IPR002645">
    <property type="entry name" value="STAS_dom"/>
</dbReference>
<gene>
    <name evidence="7" type="ORF">IWQ60_004243</name>
</gene>
<dbReference type="OrthoDB" id="426235at2759"/>
<organism evidence="7 8">
    <name type="scientific">Tieghemiomyces parasiticus</name>
    <dbReference type="NCBI Taxonomy" id="78921"/>
    <lineage>
        <taxon>Eukaryota</taxon>
        <taxon>Fungi</taxon>
        <taxon>Fungi incertae sedis</taxon>
        <taxon>Zoopagomycota</taxon>
        <taxon>Kickxellomycotina</taxon>
        <taxon>Dimargaritomycetes</taxon>
        <taxon>Dimargaritales</taxon>
        <taxon>Dimargaritaceae</taxon>
        <taxon>Tieghemiomyces</taxon>
    </lineage>
</organism>
<dbReference type="GO" id="GO:0005737">
    <property type="term" value="C:cytoplasm"/>
    <property type="evidence" value="ECO:0007669"/>
    <property type="project" value="TreeGrafter"/>
</dbReference>
<accession>A0A9W8DU31</accession>
<name>A0A9W8DU31_9FUNG</name>
<comment type="similarity">
    <text evidence="2">Belongs to the HAD-like hydrolase superfamily.</text>
</comment>
<dbReference type="GO" id="GO:0046872">
    <property type="term" value="F:metal ion binding"/>
    <property type="evidence" value="ECO:0007669"/>
    <property type="project" value="UniProtKB-KW"/>
</dbReference>
<dbReference type="PANTHER" id="PTHR19288:SF46">
    <property type="entry name" value="HALOACID DEHALOGENASE-LIKE HYDROLASE DOMAIN-CONTAINING PROTEIN 2"/>
    <property type="match status" value="1"/>
</dbReference>
<evidence type="ECO:0000256" key="4">
    <source>
        <dbReference type="ARBA" id="ARBA00022842"/>
    </source>
</evidence>
<protein>
    <recommendedName>
        <fullName evidence="5">Haloacid dehalogenase-like hydrolase domain-containing protein 2</fullName>
    </recommendedName>
</protein>
<dbReference type="InterPro" id="IPR006355">
    <property type="entry name" value="LHPP/HDHD2"/>
</dbReference>
<dbReference type="InterPro" id="IPR023214">
    <property type="entry name" value="HAD_sf"/>
</dbReference>
<keyword evidence="8" id="KW-1185">Reference proteome</keyword>
<evidence type="ECO:0000256" key="1">
    <source>
        <dbReference type="ARBA" id="ARBA00001946"/>
    </source>
</evidence>
<dbReference type="EMBL" id="JANBPT010000200">
    <property type="protein sequence ID" value="KAJ1925928.1"/>
    <property type="molecule type" value="Genomic_DNA"/>
</dbReference>
<proteinExistence type="inferred from homology"/>
<dbReference type="NCBIfam" id="TIGR01458">
    <property type="entry name" value="HAD-SF-IIA-hyp3"/>
    <property type="match status" value="1"/>
</dbReference>
<dbReference type="NCBIfam" id="TIGR01460">
    <property type="entry name" value="HAD-SF-IIA"/>
    <property type="match status" value="1"/>
</dbReference>
<evidence type="ECO:0000256" key="5">
    <source>
        <dbReference type="ARBA" id="ARBA00039666"/>
    </source>
</evidence>
<comment type="cofactor">
    <cofactor evidence="1">
        <name>Mg(2+)</name>
        <dbReference type="ChEBI" id="CHEBI:18420"/>
    </cofactor>
</comment>
<dbReference type="Pfam" id="PF13242">
    <property type="entry name" value="Hydrolase_like"/>
    <property type="match status" value="1"/>
</dbReference>
<evidence type="ECO:0000259" key="6">
    <source>
        <dbReference type="PROSITE" id="PS50801"/>
    </source>
</evidence>
<evidence type="ECO:0000256" key="3">
    <source>
        <dbReference type="ARBA" id="ARBA00022723"/>
    </source>
</evidence>
<sequence length="277" mass="29802">MSLPTGQRLSGGIRALLIDLSGTLHIDNQVTPRAPAAVAKLRERGVKILFCTNTTKEGPSELHQRLTRLGFTVHPGELFTSLDAARQLVERSGWNPLLFLAESARRGFPGAGESQTADGTARPKDAVVIGLSPADFHYDKLNEAFRLLHQGAPLIAIHKARYFARPDGLALGPGGFVEALEYATGVKATVVGKPEQAFFQQALDHLEMQDCPCQVAMIGDDVEQDLGTGAIELGLQRILVRTGKYRPGDEDRAAVPLTAVCDNFAQAVDTILTNGEP</sequence>
<dbReference type="SUPFAM" id="SSF56784">
    <property type="entry name" value="HAD-like"/>
    <property type="match status" value="1"/>
</dbReference>
<evidence type="ECO:0000313" key="7">
    <source>
        <dbReference type="EMBL" id="KAJ1925928.1"/>
    </source>
</evidence>
<feature type="domain" description="STAS" evidence="6">
    <location>
        <begin position="1"/>
        <end position="89"/>
    </location>
</feature>
<reference evidence="7" key="1">
    <citation type="submission" date="2022-07" db="EMBL/GenBank/DDBJ databases">
        <title>Phylogenomic reconstructions and comparative analyses of Kickxellomycotina fungi.</title>
        <authorList>
            <person name="Reynolds N.K."/>
            <person name="Stajich J.E."/>
            <person name="Barry K."/>
            <person name="Grigoriev I.V."/>
            <person name="Crous P."/>
            <person name="Smith M.E."/>
        </authorList>
    </citation>
    <scope>NUCLEOTIDE SEQUENCE</scope>
    <source>
        <strain evidence="7">RSA 861</strain>
    </source>
</reference>
<dbReference type="PROSITE" id="PS50801">
    <property type="entry name" value="STAS"/>
    <property type="match status" value="1"/>
</dbReference>